<proteinExistence type="predicted"/>
<name>A0A2X0MT99_9BASI</name>
<feature type="compositionally biased region" description="Low complexity" evidence="1">
    <location>
        <begin position="349"/>
        <end position="368"/>
    </location>
</feature>
<organism evidence="2 3">
    <name type="scientific">Microbotryum silenes-dioicae</name>
    <dbReference type="NCBI Taxonomy" id="796604"/>
    <lineage>
        <taxon>Eukaryota</taxon>
        <taxon>Fungi</taxon>
        <taxon>Dikarya</taxon>
        <taxon>Basidiomycota</taxon>
        <taxon>Pucciniomycotina</taxon>
        <taxon>Microbotryomycetes</taxon>
        <taxon>Microbotryales</taxon>
        <taxon>Microbotryaceae</taxon>
        <taxon>Microbotryum</taxon>
    </lineage>
</organism>
<feature type="region of interest" description="Disordered" evidence="1">
    <location>
        <begin position="523"/>
        <end position="562"/>
    </location>
</feature>
<feature type="region of interest" description="Disordered" evidence="1">
    <location>
        <begin position="23"/>
        <end position="77"/>
    </location>
</feature>
<feature type="compositionally biased region" description="Polar residues" evidence="1">
    <location>
        <begin position="207"/>
        <end position="226"/>
    </location>
</feature>
<feature type="compositionally biased region" description="Basic residues" evidence="1">
    <location>
        <begin position="431"/>
        <end position="440"/>
    </location>
</feature>
<gene>
    <name evidence="2" type="primary">BQ5605_C046g12282</name>
    <name evidence="2" type="ORF">BQ5605_C046G12282</name>
</gene>
<dbReference type="EMBL" id="FQNC01000112">
    <property type="protein sequence ID" value="SGZ30962.1"/>
    <property type="molecule type" value="Genomic_DNA"/>
</dbReference>
<feature type="compositionally biased region" description="Low complexity" evidence="1">
    <location>
        <begin position="243"/>
        <end position="257"/>
    </location>
</feature>
<feature type="compositionally biased region" description="Basic and acidic residues" evidence="1">
    <location>
        <begin position="227"/>
        <end position="242"/>
    </location>
</feature>
<feature type="region of interest" description="Disordered" evidence="1">
    <location>
        <begin position="203"/>
        <end position="286"/>
    </location>
</feature>
<accession>A0A2X0MT99</accession>
<keyword evidence="3" id="KW-1185">Reference proteome</keyword>
<feature type="region of interest" description="Disordered" evidence="1">
    <location>
        <begin position="323"/>
        <end position="372"/>
    </location>
</feature>
<evidence type="ECO:0000313" key="2">
    <source>
        <dbReference type="EMBL" id="SGZ30962.1"/>
    </source>
</evidence>
<evidence type="ECO:0000256" key="1">
    <source>
        <dbReference type="SAM" id="MobiDB-lite"/>
    </source>
</evidence>
<dbReference type="AlphaFoldDB" id="A0A2X0MT99"/>
<reference evidence="2 3" key="1">
    <citation type="submission" date="2016-11" db="EMBL/GenBank/DDBJ databases">
        <authorList>
            <person name="Jaros S."/>
            <person name="Januszkiewicz K."/>
            <person name="Wedrychowicz H."/>
        </authorList>
    </citation>
    <scope>NUCLEOTIDE SEQUENCE [LARGE SCALE GENOMIC DNA]</scope>
</reference>
<feature type="compositionally biased region" description="Acidic residues" evidence="1">
    <location>
        <begin position="523"/>
        <end position="540"/>
    </location>
</feature>
<evidence type="ECO:0000313" key="3">
    <source>
        <dbReference type="Proteomes" id="UP000249464"/>
    </source>
</evidence>
<protein>
    <submittedName>
        <fullName evidence="2">BQ5605_C046g12282 protein</fullName>
    </submittedName>
</protein>
<feature type="compositionally biased region" description="Basic and acidic residues" evidence="1">
    <location>
        <begin position="260"/>
        <end position="277"/>
    </location>
</feature>
<dbReference type="Proteomes" id="UP000249464">
    <property type="component" value="Unassembled WGS sequence"/>
</dbReference>
<sequence length="667" mass="69376">MSSMMLGGTSHITDDDLTPLELYSPRHDVDAGCPGSRPPTVSSHDRIDGGRAAAAAGASATSANAHTPPTSPPCYSEKPLPPRKHVSFCPLALLIECAADCKITKAASTILCGAGGNSSSNSAGGTAAAAAPAGATASVATSTNSDYASAITPTSPVMSSANRNKPRIGVKTYCLDLPKASKATAKAWQVVCANFSTGLQPLLSPGAESSGSRNTVTYSSNRARQSSPERDQDRRMFARSRSDSASSLGSSRGSFSSTGKYDHDDEHEDESRGRTGDVSHLPGFIPNAPSRITIKLPSLQRRGTLPSSGSLCPVRSCLKARSASKSSSKPCQTEPGVESPTIPYPSRLSTSSTTSAFPASSRTTRSTPCISPVDSAPMAHRTLMASHLSPDRHALTIPLIDCCERCSRATEVGLCADEDYEEPWSKAARRKRKFDAKRKAGPVNTGKDATKHDGTSKEVLVDAVSCLDAGLGFKRATFAGPTDTTMDSDKIGDEEEEEVGVPTQGLMAAAVVDELGKKVVVDEPEEDGEPYMASGEEEGSGLDSPATSIEPRSAEPSTASADEFGAPEEHHVTQATTASVKNLITSPLVSELAHETPLSEPKLFSAADILPPQVSVVAPNGNKASVSSSSTRPAPTKRKLSLLNFGKGIVDAGFVANLGGGSSRSFV</sequence>
<feature type="region of interest" description="Disordered" evidence="1">
    <location>
        <begin position="431"/>
        <end position="453"/>
    </location>
</feature>
<feature type="compositionally biased region" description="Low complexity" evidence="1">
    <location>
        <begin position="52"/>
        <end position="65"/>
    </location>
</feature>